<dbReference type="EMBL" id="AWNI01000006">
    <property type="protein sequence ID" value="ETS64299.1"/>
    <property type="molecule type" value="Genomic_DNA"/>
</dbReference>
<keyword evidence="7 11" id="KW-0472">Membrane</keyword>
<feature type="region of interest" description="Disordered" evidence="10">
    <location>
        <begin position="751"/>
        <end position="901"/>
    </location>
</feature>
<keyword evidence="3" id="KW-0813">Transport</keyword>
<comment type="caution">
    <text evidence="14">The sequence shown here is derived from an EMBL/GenBank/DDBJ whole genome shotgun (WGS) entry which is preliminary data.</text>
</comment>
<feature type="transmembrane region" description="Helical" evidence="11">
    <location>
        <begin position="94"/>
        <end position="114"/>
    </location>
</feature>
<dbReference type="OrthoDB" id="508119at2759"/>
<feature type="region of interest" description="Disordered" evidence="10">
    <location>
        <begin position="511"/>
        <end position="551"/>
    </location>
</feature>
<evidence type="ECO:0000313" key="14">
    <source>
        <dbReference type="EMBL" id="ETS64299.1"/>
    </source>
</evidence>
<dbReference type="FunFam" id="1.20.1250.20:FF:000026">
    <property type="entry name" value="MFS quinate transporter QutD"/>
    <property type="match status" value="1"/>
</dbReference>
<dbReference type="Gene3D" id="1.20.1250.20">
    <property type="entry name" value="MFS general substrate transporter like domains"/>
    <property type="match status" value="1"/>
</dbReference>
<dbReference type="InterPro" id="IPR004343">
    <property type="entry name" value="Plus-3_dom"/>
</dbReference>
<evidence type="ECO:0000256" key="8">
    <source>
        <dbReference type="ARBA" id="ARBA00043213"/>
    </source>
</evidence>
<accession>W3VRY4</accession>
<feature type="transmembrane region" description="Helical" evidence="11">
    <location>
        <begin position="120"/>
        <end position="142"/>
    </location>
</feature>
<keyword evidence="6 11" id="KW-1133">Transmembrane helix</keyword>
<feature type="compositionally biased region" description="Low complexity" evidence="10">
    <location>
        <begin position="1106"/>
        <end position="1119"/>
    </location>
</feature>
<feature type="compositionally biased region" description="Basic and acidic residues" evidence="10">
    <location>
        <begin position="520"/>
        <end position="534"/>
    </location>
</feature>
<evidence type="ECO:0000256" key="9">
    <source>
        <dbReference type="ARBA" id="ARBA00049119"/>
    </source>
</evidence>
<dbReference type="Pfam" id="PF03126">
    <property type="entry name" value="Plus-3"/>
    <property type="match status" value="1"/>
</dbReference>
<dbReference type="HOGENOM" id="CLU_276600_0_0_1"/>
<feature type="transmembrane region" description="Helical" evidence="11">
    <location>
        <begin position="154"/>
        <end position="177"/>
    </location>
</feature>
<dbReference type="InterPro" id="IPR005829">
    <property type="entry name" value="Sugar_transporter_CS"/>
</dbReference>
<comment type="similarity">
    <text evidence="2">Belongs to the major facilitator superfamily. Sugar transporter (TC 2.A.1.1) family.</text>
</comment>
<gene>
    <name evidence="14" type="ORF">PaG_01140</name>
</gene>
<dbReference type="Proteomes" id="UP000019462">
    <property type="component" value="Unassembled WGS sequence"/>
</dbReference>
<feature type="region of interest" description="Disordered" evidence="10">
    <location>
        <begin position="630"/>
        <end position="703"/>
    </location>
</feature>
<feature type="transmembrane region" description="Helical" evidence="11">
    <location>
        <begin position="390"/>
        <end position="410"/>
    </location>
</feature>
<evidence type="ECO:0000313" key="15">
    <source>
        <dbReference type="Proteomes" id="UP000019462"/>
    </source>
</evidence>
<name>W3VRY4_MOEAP</name>
<feature type="compositionally biased region" description="Basic residues" evidence="10">
    <location>
        <begin position="760"/>
        <end position="774"/>
    </location>
</feature>
<dbReference type="PROSITE" id="PS50850">
    <property type="entry name" value="MFS"/>
    <property type="match status" value="1"/>
</dbReference>
<dbReference type="PANTHER" id="PTHR48022:SF34">
    <property type="entry name" value="MAJOR FACILITATOR SUPERFAMILY (MFS) PROFILE DOMAIN-CONTAINING PROTEIN-RELATED"/>
    <property type="match status" value="1"/>
</dbReference>
<sequence length="1150" mass="126682">MGFLSRVEDRPTPSAVYNWRVWVLSFIASFASIMIGYDSAFVGGTIALPSFLKSFGKLSNNTSGNLVSTYQAGAFFGAFLGHPLGHFWGRKRGLFVCSLVFTIGAAIMTAASPSTHLTPIYVGRAIAGIAIGAASNLTPIYISEIAPAPARGQAIGIYEIGWQIGGIVGFFINYGVIQTLPPSVKQWRIPFAVQLIPGGMFMIGTFFLVESPRWLLQRGRVEEAREKLSYIRHLPVDHPYFVEEFNEMHAAIDETRRAAGGDSYFAPFKYLFSRKHLVRRLAFASSLFLFQNGTGINAINYYSPTVFKSIGITGTSTGLLTTGIFGIIKTTGAALFILILVETVGRRRLLMVSSSGGAVAMYYIAGYIAIAKPAQHKKSSLDAGGTSALVFFYIWTCFYSFGYNPIPWVYGAESFDNTARPVAQIFNAASNWLYNFVISQATPHMFAKMGYGVYLFFATMMVISTVYIYLFMPETKGIPIEEMDNLHEKRPQRHAHKMVLEELRTRAAERRGEAVLADQAESRDDASSADEKEANQSSAARCPSPPLAAESERSLFTTTTPYLASSAPFHPFYLLVGPVKLSICCTPSQSRCLERSFTLLDTSRSILDSSTQAAATMAGALDDELLALAGSSEDEGSRPRTNKRSPSHGTSSLAKKRRLDLLDESGSGSDADAPGSDDDAAPTRRARPRASSSSDEVANPYPYQGIYKSARDMEELMAMNELEREDILARRRDELNQRRQKVELANLVKMQQAAAGASKKAARKHETKSKRRVVRGGGDGSDSDLSESEDEDADGDSDFAYSGAASAAKSRRKKMPGQTDAKSAKLSELRKKRKEKAAGTTSRFSDDEDKVRSRRGYASSSDDDSYASSDEDDPYSRRGKDTRRSRADEGGSSEPPSLAELNAARISRERIEQRLYAPRWKDVLTGAFIRFAWRRAREDGQGTEEVYRIHQVTDVHEKPGKFYDLSDDRSGRWCNVYLSFEHAGEEREIRLSNLSRSPFIESERERWLVTLPAYKQKIPRASSVAAKADELEKFFDTPLTEADIKKVLEHKKKIRTQAASVMGSGTPSTTDSDGGKSLEARLAAVHEKNRAKDRSRPDAKLKHKLAPSTAASGTATPTAPEHRQPAPQITNKFVTLPNFAATVNVDLGDF</sequence>
<evidence type="ECO:0000256" key="2">
    <source>
        <dbReference type="ARBA" id="ARBA00010992"/>
    </source>
</evidence>
<dbReference type="GO" id="GO:0003677">
    <property type="term" value="F:DNA binding"/>
    <property type="evidence" value="ECO:0007669"/>
    <property type="project" value="InterPro"/>
</dbReference>
<dbReference type="PANTHER" id="PTHR48022">
    <property type="entry name" value="PLASTIDIC GLUCOSE TRANSPORTER 4"/>
    <property type="match status" value="1"/>
</dbReference>
<feature type="transmembrane region" description="Helical" evidence="11">
    <location>
        <begin position="189"/>
        <end position="209"/>
    </location>
</feature>
<comment type="catalytic activity">
    <reaction evidence="9">
        <text>myo-inositol(out) + H(+)(out) = myo-inositol(in) + H(+)(in)</text>
        <dbReference type="Rhea" id="RHEA:60364"/>
        <dbReference type="ChEBI" id="CHEBI:15378"/>
        <dbReference type="ChEBI" id="CHEBI:17268"/>
    </reaction>
</comment>
<evidence type="ECO:0000256" key="1">
    <source>
        <dbReference type="ARBA" id="ARBA00004141"/>
    </source>
</evidence>
<evidence type="ECO:0000259" key="12">
    <source>
        <dbReference type="PROSITE" id="PS50850"/>
    </source>
</evidence>
<feature type="transmembrane region" description="Helical" evidence="11">
    <location>
        <begin position="451"/>
        <end position="472"/>
    </location>
</feature>
<dbReference type="GO" id="GO:0016020">
    <property type="term" value="C:membrane"/>
    <property type="evidence" value="ECO:0007669"/>
    <property type="project" value="UniProtKB-SubCell"/>
</dbReference>
<dbReference type="SUPFAM" id="SSF159042">
    <property type="entry name" value="Plus3-like"/>
    <property type="match status" value="1"/>
</dbReference>
<dbReference type="Pfam" id="PF00083">
    <property type="entry name" value="Sugar_tr"/>
    <property type="match status" value="1"/>
</dbReference>
<dbReference type="PROSITE" id="PS00217">
    <property type="entry name" value="SUGAR_TRANSPORT_2"/>
    <property type="match status" value="1"/>
</dbReference>
<keyword evidence="4 11" id="KW-0812">Transmembrane</keyword>
<organism evidence="14 15">
    <name type="scientific">Moesziomyces aphidis</name>
    <name type="common">Pseudozyma aphidis</name>
    <dbReference type="NCBI Taxonomy" id="84754"/>
    <lineage>
        <taxon>Eukaryota</taxon>
        <taxon>Fungi</taxon>
        <taxon>Dikarya</taxon>
        <taxon>Basidiomycota</taxon>
        <taxon>Ustilaginomycotina</taxon>
        <taxon>Ustilaginomycetes</taxon>
        <taxon>Ustilaginales</taxon>
        <taxon>Ustilaginaceae</taxon>
        <taxon>Moesziomyces</taxon>
    </lineage>
</organism>
<feature type="region of interest" description="Disordered" evidence="10">
    <location>
        <begin position="1086"/>
        <end position="1129"/>
    </location>
</feature>
<reference evidence="14 15" key="1">
    <citation type="journal article" date="2014" name="Genome Announc.">
        <title>Genome sequence of the basidiomycetous fungus Pseudozyma aphidis DSM70725, an efficient producer of biosurfactant mannosylerythritol lipids.</title>
        <authorList>
            <person name="Lorenz S."/>
            <person name="Guenther M."/>
            <person name="Grumaz C."/>
            <person name="Rupp S."/>
            <person name="Zibek S."/>
            <person name="Sohn K."/>
        </authorList>
    </citation>
    <scope>NUCLEOTIDE SEQUENCE [LARGE SCALE GENOMIC DNA]</scope>
    <source>
        <strain evidence="15">ATCC 32657 / CBS 517.83 / DSM 70725 / JCM 10318 / NBRC 10182 / NRRL Y-7954 / St-0401</strain>
    </source>
</reference>
<dbReference type="PRINTS" id="PR00171">
    <property type="entry name" value="SUGRTRNSPORT"/>
</dbReference>
<feature type="compositionally biased region" description="Acidic residues" evidence="10">
    <location>
        <begin position="781"/>
        <end position="797"/>
    </location>
</feature>
<dbReference type="InterPro" id="IPR020846">
    <property type="entry name" value="MFS_dom"/>
</dbReference>
<dbReference type="NCBIfam" id="TIGR00879">
    <property type="entry name" value="SP"/>
    <property type="match status" value="1"/>
</dbReference>
<keyword evidence="15" id="KW-1185">Reference proteome</keyword>
<dbReference type="InterPro" id="IPR005828">
    <property type="entry name" value="MFS_sugar_transport-like"/>
</dbReference>
<dbReference type="GO" id="GO:0005351">
    <property type="term" value="F:carbohydrate:proton symporter activity"/>
    <property type="evidence" value="ECO:0007669"/>
    <property type="project" value="TreeGrafter"/>
</dbReference>
<dbReference type="Gene3D" id="3.90.70.200">
    <property type="entry name" value="Plus-3 domain"/>
    <property type="match status" value="1"/>
</dbReference>
<feature type="compositionally biased region" description="Acidic residues" evidence="10">
    <location>
        <begin position="861"/>
        <end position="873"/>
    </location>
</feature>
<feature type="transmembrane region" description="Helical" evidence="11">
    <location>
        <begin position="68"/>
        <end position="87"/>
    </location>
</feature>
<feature type="transmembrane region" description="Helical" evidence="11">
    <location>
        <begin position="281"/>
        <end position="299"/>
    </location>
</feature>
<feature type="transmembrane region" description="Helical" evidence="11">
    <location>
        <begin position="319"/>
        <end position="341"/>
    </location>
</feature>
<feature type="transmembrane region" description="Helical" evidence="11">
    <location>
        <begin position="348"/>
        <end position="370"/>
    </location>
</feature>
<feature type="domain" description="Plus3" evidence="13">
    <location>
        <begin position="895"/>
        <end position="1036"/>
    </location>
</feature>
<feature type="compositionally biased region" description="Low complexity" evidence="10">
    <location>
        <begin position="664"/>
        <end position="674"/>
    </location>
</feature>
<dbReference type="SUPFAM" id="SSF103473">
    <property type="entry name" value="MFS general substrate transporter"/>
    <property type="match status" value="1"/>
</dbReference>
<dbReference type="InterPro" id="IPR050360">
    <property type="entry name" value="MFS_Sugar_Transporters"/>
</dbReference>
<evidence type="ECO:0000256" key="5">
    <source>
        <dbReference type="ARBA" id="ARBA00022911"/>
    </source>
</evidence>
<feature type="transmembrane region" description="Helical" evidence="11">
    <location>
        <begin position="21"/>
        <end position="48"/>
    </location>
</feature>
<dbReference type="AlphaFoldDB" id="W3VRY4"/>
<protein>
    <recommendedName>
        <fullName evidence="8">Quinate transporter</fullName>
    </recommendedName>
</protein>
<feature type="compositionally biased region" description="Basic and acidic residues" evidence="10">
    <location>
        <begin position="1086"/>
        <end position="1100"/>
    </location>
</feature>
<dbReference type="InterPro" id="IPR036128">
    <property type="entry name" value="Plus3-like_sf"/>
</dbReference>
<feature type="compositionally biased region" description="Basic and acidic residues" evidence="10">
    <location>
        <begin position="874"/>
        <end position="889"/>
    </location>
</feature>
<evidence type="ECO:0000256" key="4">
    <source>
        <dbReference type="ARBA" id="ARBA00022692"/>
    </source>
</evidence>
<dbReference type="SMART" id="SM00719">
    <property type="entry name" value="Plus3"/>
    <property type="match status" value="1"/>
</dbReference>
<feature type="domain" description="Major facilitator superfamily (MFS) profile" evidence="12">
    <location>
        <begin position="24"/>
        <end position="476"/>
    </location>
</feature>
<evidence type="ECO:0000259" key="13">
    <source>
        <dbReference type="PROSITE" id="PS51360"/>
    </source>
</evidence>
<dbReference type="InterPro" id="IPR036259">
    <property type="entry name" value="MFS_trans_sf"/>
</dbReference>
<evidence type="ECO:0000256" key="10">
    <source>
        <dbReference type="SAM" id="MobiDB-lite"/>
    </source>
</evidence>
<evidence type="ECO:0000256" key="3">
    <source>
        <dbReference type="ARBA" id="ARBA00022448"/>
    </source>
</evidence>
<dbReference type="InterPro" id="IPR003663">
    <property type="entry name" value="Sugar/inositol_transpt"/>
</dbReference>
<dbReference type="PROSITE" id="PS51360">
    <property type="entry name" value="PLUS3"/>
    <property type="match status" value="1"/>
</dbReference>
<comment type="subcellular location">
    <subcellularLocation>
        <location evidence="1">Membrane</location>
        <topology evidence="1">Multi-pass membrane protein</topology>
    </subcellularLocation>
</comment>
<feature type="compositionally biased region" description="Low complexity" evidence="10">
    <location>
        <begin position="798"/>
        <end position="808"/>
    </location>
</feature>
<evidence type="ECO:0000256" key="11">
    <source>
        <dbReference type="SAM" id="Phobius"/>
    </source>
</evidence>
<keyword evidence="5" id="KW-0672">Quinate metabolism</keyword>
<evidence type="ECO:0000256" key="6">
    <source>
        <dbReference type="ARBA" id="ARBA00022989"/>
    </source>
</evidence>
<proteinExistence type="inferred from homology"/>
<evidence type="ECO:0000256" key="7">
    <source>
        <dbReference type="ARBA" id="ARBA00023136"/>
    </source>
</evidence>